<evidence type="ECO:0000259" key="2">
    <source>
        <dbReference type="Pfam" id="PF03795"/>
    </source>
</evidence>
<evidence type="ECO:0000313" key="3">
    <source>
        <dbReference type="EMBL" id="REA58517.1"/>
    </source>
</evidence>
<name>A0A3D8Y7N0_9BACT</name>
<evidence type="ECO:0000313" key="4">
    <source>
        <dbReference type="Proteomes" id="UP000256373"/>
    </source>
</evidence>
<dbReference type="RefSeq" id="WP_115832851.1">
    <property type="nucleotide sequence ID" value="NZ_QNUL01000020.1"/>
</dbReference>
<dbReference type="SUPFAM" id="SSF54909">
    <property type="entry name" value="Dimeric alpha+beta barrel"/>
    <property type="match status" value="1"/>
</dbReference>
<dbReference type="AlphaFoldDB" id="A0A3D8Y7N0"/>
<sequence>MFIIDINYTASLEEIDKHMFDHVRYLQQHYENDIFIASGRKVPRTGGIILCVADDEKEVNRIINDDPFFIHKLAEFKVTEFLTSQTHPALETLLTRPKV</sequence>
<dbReference type="PANTHER" id="PTHR37828:SF1">
    <property type="entry name" value="YCII-RELATED DOMAIN-CONTAINING PROTEIN"/>
    <property type="match status" value="1"/>
</dbReference>
<dbReference type="GO" id="GO:0016787">
    <property type="term" value="F:hydrolase activity"/>
    <property type="evidence" value="ECO:0007669"/>
    <property type="project" value="UniProtKB-KW"/>
</dbReference>
<evidence type="ECO:0000256" key="1">
    <source>
        <dbReference type="ARBA" id="ARBA00007689"/>
    </source>
</evidence>
<feature type="domain" description="YCII-related" evidence="2">
    <location>
        <begin position="9"/>
        <end position="81"/>
    </location>
</feature>
<organism evidence="3 4">
    <name type="scientific">Dyadobacter luteus</name>
    <dbReference type="NCBI Taxonomy" id="2259619"/>
    <lineage>
        <taxon>Bacteria</taxon>
        <taxon>Pseudomonadati</taxon>
        <taxon>Bacteroidota</taxon>
        <taxon>Cytophagia</taxon>
        <taxon>Cytophagales</taxon>
        <taxon>Spirosomataceae</taxon>
        <taxon>Dyadobacter</taxon>
    </lineage>
</organism>
<reference evidence="3 4" key="1">
    <citation type="submission" date="2018-07" db="EMBL/GenBank/DDBJ databases">
        <title>Dyadobacter roseus sp. nov., isolated from rose rhizosphere soil.</title>
        <authorList>
            <person name="Chen L."/>
        </authorList>
    </citation>
    <scope>NUCLEOTIDE SEQUENCE [LARGE SCALE GENOMIC DNA]</scope>
    <source>
        <strain evidence="3 4">RS19</strain>
    </source>
</reference>
<accession>A0A3D8Y7N0</accession>
<dbReference type="Proteomes" id="UP000256373">
    <property type="component" value="Unassembled WGS sequence"/>
</dbReference>
<dbReference type="Gene3D" id="3.30.70.1060">
    <property type="entry name" value="Dimeric alpha+beta barrel"/>
    <property type="match status" value="1"/>
</dbReference>
<dbReference type="InterPro" id="IPR011008">
    <property type="entry name" value="Dimeric_a/b-barrel"/>
</dbReference>
<comment type="caution">
    <text evidence="3">The sequence shown here is derived from an EMBL/GenBank/DDBJ whole genome shotgun (WGS) entry which is preliminary data.</text>
</comment>
<proteinExistence type="inferred from homology"/>
<keyword evidence="3" id="KW-0378">Hydrolase</keyword>
<dbReference type="Pfam" id="PF03795">
    <property type="entry name" value="YCII"/>
    <property type="match status" value="1"/>
</dbReference>
<dbReference type="EMBL" id="QNUL01000020">
    <property type="protein sequence ID" value="REA58517.1"/>
    <property type="molecule type" value="Genomic_DNA"/>
</dbReference>
<protein>
    <submittedName>
        <fullName evidence="3">GTP cyclohydrolase</fullName>
    </submittedName>
</protein>
<dbReference type="OrthoDB" id="9814407at2"/>
<comment type="similarity">
    <text evidence="1">Belongs to the YciI family.</text>
</comment>
<keyword evidence="4" id="KW-1185">Reference proteome</keyword>
<gene>
    <name evidence="3" type="ORF">DSL64_20745</name>
</gene>
<dbReference type="PANTHER" id="PTHR37828">
    <property type="entry name" value="GSR2449 PROTEIN"/>
    <property type="match status" value="1"/>
</dbReference>
<dbReference type="InterPro" id="IPR005545">
    <property type="entry name" value="YCII"/>
</dbReference>